<sequence length="302" mass="33438">MRGRAFDVMQIPASFWQDSVLLDALADRDVGQLFRLVQKVSQASQTQIGIATGLSQAQVSEIMSRARRVSTIEVLARIVNGLGIPEPARTVLFLGDRSQATTGRPAVSSAPNTKRYNDGADPARFGDVTAVYASRSEFMSAMPPHTLLDTAKDIRIAGLSLNLICQQYADTKLISLLESGTRIRCLFLDPEGDAIKAREREEGHPGPQLRVLTEMNIQLLRRVRDRLPADKRDCLALGTYDQTIRFNVVLVDKRLCIAQPYLPTARGVESPTVVIEQRTPNTGLYATFEEIFATLWKASRPL</sequence>
<keyword evidence="3" id="KW-1185">Reference proteome</keyword>
<dbReference type="Proteomes" id="UP001058003">
    <property type="component" value="Chromosome"/>
</dbReference>
<gene>
    <name evidence="2" type="ORF">Daura_23045</name>
</gene>
<dbReference type="Pfam" id="PF19319">
    <property type="entry name" value="DUF5919"/>
    <property type="match status" value="1"/>
</dbReference>
<dbReference type="EMBL" id="CP073767">
    <property type="protein sequence ID" value="UWZ58789.1"/>
    <property type="molecule type" value="Genomic_DNA"/>
</dbReference>
<dbReference type="InterPro" id="IPR045697">
    <property type="entry name" value="DUF5919"/>
</dbReference>
<evidence type="ECO:0000313" key="3">
    <source>
        <dbReference type="Proteomes" id="UP001058003"/>
    </source>
</evidence>
<dbReference type="KEGG" id="daur:Daura_23045"/>
<accession>A0A9Q9ISU4</accession>
<organism evidence="2 3">
    <name type="scientific">Dactylosporangium aurantiacum</name>
    <dbReference type="NCBI Taxonomy" id="35754"/>
    <lineage>
        <taxon>Bacteria</taxon>
        <taxon>Bacillati</taxon>
        <taxon>Actinomycetota</taxon>
        <taxon>Actinomycetes</taxon>
        <taxon>Micromonosporales</taxon>
        <taxon>Micromonosporaceae</taxon>
        <taxon>Dactylosporangium</taxon>
    </lineage>
</organism>
<proteinExistence type="predicted"/>
<protein>
    <submittedName>
        <fullName evidence="2">XRE family transcriptional regulator</fullName>
    </submittedName>
</protein>
<dbReference type="OrthoDB" id="4319500at2"/>
<feature type="domain" description="DUF5919" evidence="1">
    <location>
        <begin position="157"/>
        <end position="301"/>
    </location>
</feature>
<dbReference type="AlphaFoldDB" id="A0A9Q9ISU4"/>
<name>A0A9Q9ISU4_9ACTN</name>
<evidence type="ECO:0000313" key="2">
    <source>
        <dbReference type="EMBL" id="UWZ58789.1"/>
    </source>
</evidence>
<evidence type="ECO:0000259" key="1">
    <source>
        <dbReference type="Pfam" id="PF19319"/>
    </source>
</evidence>
<dbReference type="RefSeq" id="WP_033360726.1">
    <property type="nucleotide sequence ID" value="NZ_CP073767.1"/>
</dbReference>
<reference evidence="2" key="1">
    <citation type="submission" date="2021-04" db="EMBL/GenBank/DDBJ databases">
        <title>Dactylosporangium aurantiacum NRRL B-8018 full assembly.</title>
        <authorList>
            <person name="Hartkoorn R.C."/>
            <person name="Beaudoing E."/>
            <person name="Hot D."/>
        </authorList>
    </citation>
    <scope>NUCLEOTIDE SEQUENCE</scope>
    <source>
        <strain evidence="2">NRRL B-8018</strain>
    </source>
</reference>